<comment type="caution">
    <text evidence="1">The sequence shown here is derived from an EMBL/GenBank/DDBJ whole genome shotgun (WGS) entry which is preliminary data.</text>
</comment>
<organism evidence="1 2">
    <name type="scientific">Vibrio zhanjiangensis</name>
    <dbReference type="NCBI Taxonomy" id="1046128"/>
    <lineage>
        <taxon>Bacteria</taxon>
        <taxon>Pseudomonadati</taxon>
        <taxon>Pseudomonadota</taxon>
        <taxon>Gammaproteobacteria</taxon>
        <taxon>Vibrionales</taxon>
        <taxon>Vibrionaceae</taxon>
        <taxon>Vibrio</taxon>
    </lineage>
</organism>
<dbReference type="EMBL" id="BSPW01000013">
    <property type="protein sequence ID" value="GLT16835.1"/>
    <property type="molecule type" value="Genomic_DNA"/>
</dbReference>
<sequence>MNYIQINAKEAAFYTSLRDVAKWLEIDLRDYDWHISDIEGAWYELDDPSWISGKDLAAKIKEFDYQFVWAVISAFPIGTEPFTTNIPYADGNPTFWEGEPQKQISNSLFEIVCWDSSATLFIGMQNDLEEKLLVNAPSLKKLDTKNERCKY</sequence>
<evidence type="ECO:0008006" key="3">
    <source>
        <dbReference type="Google" id="ProtNLM"/>
    </source>
</evidence>
<gene>
    <name evidence="1" type="ORF">GCM10007938_06120</name>
</gene>
<accession>A0ABQ6EWE2</accession>
<evidence type="ECO:0000313" key="2">
    <source>
        <dbReference type="Proteomes" id="UP001157138"/>
    </source>
</evidence>
<protein>
    <recommendedName>
        <fullName evidence="3">DUF2750 domain-containing protein</fullName>
    </recommendedName>
</protein>
<evidence type="ECO:0000313" key="1">
    <source>
        <dbReference type="EMBL" id="GLT16835.1"/>
    </source>
</evidence>
<proteinExistence type="predicted"/>
<dbReference type="Proteomes" id="UP001157138">
    <property type="component" value="Unassembled WGS sequence"/>
</dbReference>
<reference evidence="2" key="1">
    <citation type="journal article" date="2019" name="Int. J. Syst. Evol. Microbiol.">
        <title>The Global Catalogue of Microorganisms (GCM) 10K type strain sequencing project: providing services to taxonomists for standard genome sequencing and annotation.</title>
        <authorList>
            <consortium name="The Broad Institute Genomics Platform"/>
            <consortium name="The Broad Institute Genome Sequencing Center for Infectious Disease"/>
            <person name="Wu L."/>
            <person name="Ma J."/>
        </authorList>
    </citation>
    <scope>NUCLEOTIDE SEQUENCE [LARGE SCALE GENOMIC DNA]</scope>
    <source>
        <strain evidence="2">NBRC 108723</strain>
    </source>
</reference>
<name>A0ABQ6EWE2_9VIBR</name>
<keyword evidence="2" id="KW-1185">Reference proteome</keyword>
<dbReference type="RefSeq" id="WP_284190760.1">
    <property type="nucleotide sequence ID" value="NZ_BSPW01000013.1"/>
</dbReference>